<proteinExistence type="predicted"/>
<dbReference type="EMBL" id="JAMZIH010008265">
    <property type="protein sequence ID" value="KAJ1672513.1"/>
    <property type="molecule type" value="Genomic_DNA"/>
</dbReference>
<evidence type="ECO:0000313" key="1">
    <source>
        <dbReference type="EMBL" id="KAJ1672513.1"/>
    </source>
</evidence>
<protein>
    <submittedName>
        <fullName evidence="1">Uncharacterized protein</fullName>
    </submittedName>
</protein>
<reference evidence="1" key="1">
    <citation type="submission" date="2022-06" db="EMBL/GenBank/DDBJ databases">
        <title>Phylogenomic reconstructions and comparative analyses of Kickxellomycotina fungi.</title>
        <authorList>
            <person name="Reynolds N.K."/>
            <person name="Stajich J.E."/>
            <person name="Barry K."/>
            <person name="Grigoriev I.V."/>
            <person name="Crous P."/>
            <person name="Smith M.E."/>
        </authorList>
    </citation>
    <scope>NUCLEOTIDE SEQUENCE</scope>
    <source>
        <strain evidence="1">RSA 2271</strain>
    </source>
</reference>
<comment type="caution">
    <text evidence="1">The sequence shown here is derived from an EMBL/GenBank/DDBJ whole genome shotgun (WGS) entry which is preliminary data.</text>
</comment>
<evidence type="ECO:0000313" key="2">
    <source>
        <dbReference type="Proteomes" id="UP001145114"/>
    </source>
</evidence>
<accession>A0ACC1HA37</accession>
<keyword evidence="2" id="KW-1185">Reference proteome</keyword>
<feature type="non-terminal residue" evidence="1">
    <location>
        <position position="1"/>
    </location>
</feature>
<sequence length="241" mass="27603">VCHKPRRLCYRRPREDVRLRHVRLVAGAGRRRPAQGAVRGRRRQVRGLGRPDACRAAAGVPPRLARRAGRGPVGPRGRHIHRLLDRLPGRCAAQERRRARQHARGQAHRHLRVGRVGRPPGRGQFRQDRHRRLHRRQGRQRLGHHQGAAQRAAVRPRLCRRRQAVLQEVLRRDHGRGAAQPGRRDGLRQQHDEGRRGVRRPARGPRVRRERGRHRGGPGQLYRLAGRRGGQAGRDLHGGGR</sequence>
<name>A0ACC1HA37_9FUNG</name>
<feature type="non-terminal residue" evidence="1">
    <location>
        <position position="241"/>
    </location>
</feature>
<gene>
    <name evidence="1" type="ORF">EV182_007029</name>
</gene>
<dbReference type="Proteomes" id="UP001145114">
    <property type="component" value="Unassembled WGS sequence"/>
</dbReference>
<organism evidence="1 2">
    <name type="scientific">Spiromyces aspiralis</name>
    <dbReference type="NCBI Taxonomy" id="68401"/>
    <lineage>
        <taxon>Eukaryota</taxon>
        <taxon>Fungi</taxon>
        <taxon>Fungi incertae sedis</taxon>
        <taxon>Zoopagomycota</taxon>
        <taxon>Kickxellomycotina</taxon>
        <taxon>Kickxellomycetes</taxon>
        <taxon>Kickxellales</taxon>
        <taxon>Kickxellaceae</taxon>
        <taxon>Spiromyces</taxon>
    </lineage>
</organism>